<feature type="signal peptide" evidence="1">
    <location>
        <begin position="1"/>
        <end position="17"/>
    </location>
</feature>
<reference evidence="2 3" key="1">
    <citation type="submission" date="2017-08" db="EMBL/GenBank/DDBJ databases">
        <authorList>
            <person name="de Groot N.N."/>
        </authorList>
    </citation>
    <scope>NUCLEOTIDE SEQUENCE [LARGE SCALE GENOMIC DNA]</scope>
    <source>
        <strain evidence="2 3">HM2</strain>
    </source>
</reference>
<dbReference type="RefSeq" id="WP_109572326.1">
    <property type="nucleotide sequence ID" value="NZ_UHJL01000001.1"/>
</dbReference>
<accession>A0A380RWX7</accession>
<sequence>MRSIPCLGLLLVSLAFALDVDSLPVWDPSILAKNALENTPGATNLVATMNAPQAEDSSRAEIETHGYKTMQVTVGDGGTQVDQELRLSIQGRLTDSVYIDALLSDVDRKAGDQTTATLQEVDQIYFRVESPYAMLHLGDLTWTDNSMGLTSFSRSTLGAMATLRYRGSEVSGAWGTDEVTRYSRSFNGVQGQREGYYLDESGSFVSVVPNSERVWLNGVELVRERDYEVNYAGGLLNFKNGIIPGTDDVVSVEYDAYLSEDIYTMYAFRGSLRLENVFFDVSGFHLENDVDRMRKSTLDSADYERLKNDRGGELLDSSMNVLHRPKMSERLGARLRLQAEHRFYADVELGLNRMDSNTVSKDVGGPSGRAFRWLVTTDSTQNMNAFPVALSVYGNYVQEGFAISEFSGRERDWDAYALRNEWDLDSALLKGDLRHDELALRIRLGKDWFGTAKWGYRRGDGERWNSSRSQLMLVHRGLDASSEFTASYVSSTQEVDQKRYQGTFSSEFLRGFLRPFGSGDVRYSVRDSLGHKSERGYAKTIVGATLNEDLWNVKESIGTLTVRKHDLTDRADGQTRHEGWRDSVNLVTWTQSAEANFRKFSLSHLLQYTHAVTDSLGAVDSWVGDLSTNFGDDDWGLQGSVAYSFGMTSEQTYTAIYKAVAKGTGDVRYDSLTGAFIEGVDNGDFVYEGMGRNDSVGAVLSSNATFEASLEWNPGVSLGISQGLLRDITLSASYHSEAEDTTGKKIYFPPVYPAALRRVTAGTVSWDANLAWDHPSGISASYNPSASYEKKMSSIGYFQDMFDHRVKAGLNINENHFVGVENTFEKVHLSALQKLDWNIWEITGRYTWKLPAGLSLSPRVRYREGSGEDDTDESFGAHLWEEELRVGFEKEGMVDAHVSFASIQMDTHEGAIPYQMMSGFGDGVTYRLEAMASVEVNNFLSLSLRYILRFGNAEENVFQKLATEAKAYF</sequence>
<dbReference type="AlphaFoldDB" id="A0A380RWX7"/>
<dbReference type="EMBL" id="UHJL01000001">
    <property type="protein sequence ID" value="SUQ19785.1"/>
    <property type="molecule type" value="Genomic_DNA"/>
</dbReference>
<evidence type="ECO:0000313" key="3">
    <source>
        <dbReference type="Proteomes" id="UP000255423"/>
    </source>
</evidence>
<dbReference type="Proteomes" id="UP000255423">
    <property type="component" value="Unassembled WGS sequence"/>
</dbReference>
<proteinExistence type="predicted"/>
<evidence type="ECO:0000256" key="1">
    <source>
        <dbReference type="SAM" id="SignalP"/>
    </source>
</evidence>
<feature type="chain" id="PRO_5016648241" evidence="1">
    <location>
        <begin position="18"/>
        <end position="969"/>
    </location>
</feature>
<evidence type="ECO:0000313" key="2">
    <source>
        <dbReference type="EMBL" id="SUQ19785.1"/>
    </source>
</evidence>
<protein>
    <submittedName>
        <fullName evidence="2">Uncharacterized protein</fullName>
    </submittedName>
</protein>
<name>A0A380RWX7_FIBSU</name>
<gene>
    <name evidence="2" type="ORF">SAMN05661053_1027</name>
</gene>
<organism evidence="2 3">
    <name type="scientific">Fibrobacter succinogenes</name>
    <name type="common">Bacteroides succinogenes</name>
    <dbReference type="NCBI Taxonomy" id="833"/>
    <lineage>
        <taxon>Bacteria</taxon>
        <taxon>Pseudomonadati</taxon>
        <taxon>Fibrobacterota</taxon>
        <taxon>Fibrobacteria</taxon>
        <taxon>Fibrobacterales</taxon>
        <taxon>Fibrobacteraceae</taxon>
        <taxon>Fibrobacter</taxon>
    </lineage>
</organism>
<keyword evidence="1" id="KW-0732">Signal</keyword>